<protein>
    <submittedName>
        <fullName evidence="3">Nicotinamidase-related amidase</fullName>
    </submittedName>
</protein>
<dbReference type="InterPro" id="IPR000868">
    <property type="entry name" value="Isochorismatase-like_dom"/>
</dbReference>
<dbReference type="CDD" id="cd00431">
    <property type="entry name" value="cysteine_hydrolases"/>
    <property type="match status" value="1"/>
</dbReference>
<evidence type="ECO:0000256" key="1">
    <source>
        <dbReference type="ARBA" id="ARBA00022801"/>
    </source>
</evidence>
<reference evidence="3 4" key="1">
    <citation type="submission" date="2020-08" db="EMBL/GenBank/DDBJ databases">
        <title>Genomic Encyclopedia of Type Strains, Phase IV (KMG-IV): sequencing the most valuable type-strain genomes for metagenomic binning, comparative biology and taxonomic classification.</title>
        <authorList>
            <person name="Goeker M."/>
        </authorList>
    </citation>
    <scope>NUCLEOTIDE SEQUENCE [LARGE SCALE GENOMIC DNA]</scope>
    <source>
        <strain evidence="3 4">YIM 65646</strain>
    </source>
</reference>
<accession>A0A841FH38</accession>
<evidence type="ECO:0000313" key="4">
    <source>
        <dbReference type="Proteomes" id="UP000548476"/>
    </source>
</evidence>
<dbReference type="Proteomes" id="UP000548476">
    <property type="component" value="Unassembled WGS sequence"/>
</dbReference>
<dbReference type="PANTHER" id="PTHR43540">
    <property type="entry name" value="PEROXYUREIDOACRYLATE/UREIDOACRYLATE AMIDOHYDROLASE-RELATED"/>
    <property type="match status" value="1"/>
</dbReference>
<dbReference type="AlphaFoldDB" id="A0A841FH38"/>
<name>A0A841FH38_9ACTN</name>
<dbReference type="GO" id="GO:0016787">
    <property type="term" value="F:hydrolase activity"/>
    <property type="evidence" value="ECO:0007669"/>
    <property type="project" value="UniProtKB-KW"/>
</dbReference>
<organism evidence="3 4">
    <name type="scientific">Phytomonospora endophytica</name>
    <dbReference type="NCBI Taxonomy" id="714109"/>
    <lineage>
        <taxon>Bacteria</taxon>
        <taxon>Bacillati</taxon>
        <taxon>Actinomycetota</taxon>
        <taxon>Actinomycetes</taxon>
        <taxon>Micromonosporales</taxon>
        <taxon>Micromonosporaceae</taxon>
        <taxon>Phytomonospora</taxon>
    </lineage>
</organism>
<comment type="caution">
    <text evidence="3">The sequence shown here is derived from an EMBL/GenBank/DDBJ whole genome shotgun (WGS) entry which is preliminary data.</text>
</comment>
<proteinExistence type="predicted"/>
<keyword evidence="1" id="KW-0378">Hydrolase</keyword>
<dbReference type="RefSeq" id="WP_184787864.1">
    <property type="nucleotide sequence ID" value="NZ_BONT01000059.1"/>
</dbReference>
<dbReference type="InterPro" id="IPR036380">
    <property type="entry name" value="Isochorismatase-like_sf"/>
</dbReference>
<feature type="domain" description="Isochorismatase-like" evidence="2">
    <location>
        <begin position="38"/>
        <end position="215"/>
    </location>
</feature>
<sequence>MTAAPRTHDWSIDEREYARQESRRGSRFAYGTVDPARTALVVVDMVGFFVAESSHCQGAIPAINGLATALRDAGGTVAWVLPKVHEPTAWETGFYGPELARLFAASGGTGTPRERLWHGLDSRDGDVWAEKSASSAFFPGLSDLPPQLEARGIDTVVVTGTVTSVCCESTARDAATTGHRVIMIADATAGLDDRAHNATLRTVYRSFGDVRTTAEVLELIAAAR</sequence>
<gene>
    <name evidence="3" type="ORF">HNR73_002879</name>
</gene>
<keyword evidence="4" id="KW-1185">Reference proteome</keyword>
<evidence type="ECO:0000259" key="2">
    <source>
        <dbReference type="Pfam" id="PF00857"/>
    </source>
</evidence>
<evidence type="ECO:0000313" key="3">
    <source>
        <dbReference type="EMBL" id="MBB6035025.1"/>
    </source>
</evidence>
<dbReference type="PANTHER" id="PTHR43540:SF6">
    <property type="entry name" value="ISOCHORISMATASE-LIKE DOMAIN-CONTAINING PROTEIN"/>
    <property type="match status" value="1"/>
</dbReference>
<dbReference type="SUPFAM" id="SSF52499">
    <property type="entry name" value="Isochorismatase-like hydrolases"/>
    <property type="match status" value="1"/>
</dbReference>
<dbReference type="InterPro" id="IPR050272">
    <property type="entry name" value="Isochorismatase-like_hydrls"/>
</dbReference>
<dbReference type="Gene3D" id="3.40.50.850">
    <property type="entry name" value="Isochorismatase-like"/>
    <property type="match status" value="1"/>
</dbReference>
<dbReference type="EMBL" id="JACHGT010000005">
    <property type="protein sequence ID" value="MBB6035025.1"/>
    <property type="molecule type" value="Genomic_DNA"/>
</dbReference>
<dbReference type="Pfam" id="PF00857">
    <property type="entry name" value="Isochorismatase"/>
    <property type="match status" value="1"/>
</dbReference>